<evidence type="ECO:0000256" key="2">
    <source>
        <dbReference type="SAM" id="MobiDB-lite"/>
    </source>
</evidence>
<dbReference type="RefSeq" id="WP_184808141.1">
    <property type="nucleotide sequence ID" value="NZ_JACHJQ010000001.1"/>
</dbReference>
<gene>
    <name evidence="4" type="ORF">FHR82_000014</name>
</gene>
<comment type="similarity">
    <text evidence="1">Belongs to the myo-inositol 1-phosphate synthase family.</text>
</comment>
<evidence type="ECO:0000313" key="4">
    <source>
        <dbReference type="EMBL" id="MBB4903804.1"/>
    </source>
</evidence>
<dbReference type="InterPro" id="IPR013021">
    <property type="entry name" value="Myo-inos-1-P_Synthase_GAPDH"/>
</dbReference>
<keyword evidence="5" id="KW-1185">Reference proteome</keyword>
<dbReference type="EC" id="5.5.1.4" evidence="4"/>
<dbReference type="PANTHER" id="PTHR11510">
    <property type="entry name" value="MYO-INOSITOL-1 PHOSPHATE SYNTHASE"/>
    <property type="match status" value="1"/>
</dbReference>
<dbReference type="Gene3D" id="3.40.50.720">
    <property type="entry name" value="NAD(P)-binding Rossmann-like Domain"/>
    <property type="match status" value="1"/>
</dbReference>
<sequence>MAGTGLWLVGARGSVATTAVVGLLALRAKLVEPVGCVTERPEFAGVPLPAWEDIVVGGHDVVHTPLEKRAEQLADAGLIPHRVLAATATGLRAVDARIRDGYHPATHTGAQADAVARLVEDITTFRGEHGLDRVIVVNVSSTEPPAPSLPEYSSLDLLEAALADPARSVLPPSSLMAYAALRAGCPFVDFTPSPGLRLPVLHDLAVSLGLPYAGSDGKTGETLLRTVLAPMFTARALRVRSWAGTNLLGGGDGANLADPVQAAGKLESKARGLAALLGEGVTAPLHIDNVPDLGEQKTAWDHVSFEGFLGARMNLQFTWTGLDSSLAAPLILDLTRLVAAAHDAGQSGPLASLAFFFKDPVATDEHRFAQQTDMLTEWAQALVHSADSYPQADTDTPETSPPADKMARRDAPGNGWGLGNARASDEASS</sequence>
<dbReference type="AlphaFoldDB" id="A0A7W7PYT5"/>
<dbReference type="SUPFAM" id="SSF51735">
    <property type="entry name" value="NAD(P)-binding Rossmann-fold domains"/>
    <property type="match status" value="1"/>
</dbReference>
<proteinExistence type="inferred from homology"/>
<organism evidence="4 5">
    <name type="scientific">Actinophytocola algeriensis</name>
    <dbReference type="NCBI Taxonomy" id="1768010"/>
    <lineage>
        <taxon>Bacteria</taxon>
        <taxon>Bacillati</taxon>
        <taxon>Actinomycetota</taxon>
        <taxon>Actinomycetes</taxon>
        <taxon>Pseudonocardiales</taxon>
        <taxon>Pseudonocardiaceae</taxon>
    </lineage>
</organism>
<evidence type="ECO:0000313" key="5">
    <source>
        <dbReference type="Proteomes" id="UP000520767"/>
    </source>
</evidence>
<dbReference type="Proteomes" id="UP000520767">
    <property type="component" value="Unassembled WGS sequence"/>
</dbReference>
<evidence type="ECO:0000259" key="3">
    <source>
        <dbReference type="Pfam" id="PF01658"/>
    </source>
</evidence>
<reference evidence="4 5" key="1">
    <citation type="submission" date="2020-08" db="EMBL/GenBank/DDBJ databases">
        <title>Genomic Encyclopedia of Type Strains, Phase III (KMG-III): the genomes of soil and plant-associated and newly described type strains.</title>
        <authorList>
            <person name="Whitman W."/>
        </authorList>
    </citation>
    <scope>NUCLEOTIDE SEQUENCE [LARGE SCALE GENOMIC DNA]</scope>
    <source>
        <strain evidence="4 5">CECT 8960</strain>
    </source>
</reference>
<dbReference type="Pfam" id="PF01658">
    <property type="entry name" value="Inos-1-P_synth"/>
    <property type="match status" value="1"/>
</dbReference>
<dbReference type="Pfam" id="PF07994">
    <property type="entry name" value="NAD_binding_5"/>
    <property type="match status" value="1"/>
</dbReference>
<dbReference type="Gene3D" id="3.30.360.10">
    <property type="entry name" value="Dihydrodipicolinate Reductase, domain 2"/>
    <property type="match status" value="1"/>
</dbReference>
<dbReference type="InterPro" id="IPR002587">
    <property type="entry name" value="Myo-inos-1-P_Synthase"/>
</dbReference>
<dbReference type="GO" id="GO:0008654">
    <property type="term" value="P:phospholipid biosynthetic process"/>
    <property type="evidence" value="ECO:0007669"/>
    <property type="project" value="InterPro"/>
</dbReference>
<feature type="domain" description="Myo-inositol-1-phosphate synthase GAPDH-like" evidence="3">
    <location>
        <begin position="220"/>
        <end position="324"/>
    </location>
</feature>
<dbReference type="InterPro" id="IPR036291">
    <property type="entry name" value="NAD(P)-bd_dom_sf"/>
</dbReference>
<dbReference type="GO" id="GO:0006021">
    <property type="term" value="P:inositol biosynthetic process"/>
    <property type="evidence" value="ECO:0007669"/>
    <property type="project" value="InterPro"/>
</dbReference>
<evidence type="ECO:0000256" key="1">
    <source>
        <dbReference type="ARBA" id="ARBA00010813"/>
    </source>
</evidence>
<feature type="region of interest" description="Disordered" evidence="2">
    <location>
        <begin position="387"/>
        <end position="429"/>
    </location>
</feature>
<name>A0A7W7PYT5_9PSEU</name>
<dbReference type="SUPFAM" id="SSF55347">
    <property type="entry name" value="Glyceraldehyde-3-phosphate dehydrogenase-like, C-terminal domain"/>
    <property type="match status" value="1"/>
</dbReference>
<dbReference type="PIRSF" id="PIRSF015578">
    <property type="entry name" value="Myoinos-ppht_syn"/>
    <property type="match status" value="1"/>
</dbReference>
<dbReference type="EMBL" id="JACHJQ010000001">
    <property type="protein sequence ID" value="MBB4903804.1"/>
    <property type="molecule type" value="Genomic_DNA"/>
</dbReference>
<dbReference type="GO" id="GO:0004512">
    <property type="term" value="F:inositol-3-phosphate synthase activity"/>
    <property type="evidence" value="ECO:0007669"/>
    <property type="project" value="UniProtKB-EC"/>
</dbReference>
<protein>
    <submittedName>
        <fullName evidence="4">Myo-inositol-1-phosphate synthase</fullName>
        <ecNumber evidence="4">5.5.1.4</ecNumber>
    </submittedName>
</protein>
<keyword evidence="4" id="KW-0413">Isomerase</keyword>
<comment type="caution">
    <text evidence="4">The sequence shown here is derived from an EMBL/GenBank/DDBJ whole genome shotgun (WGS) entry which is preliminary data.</text>
</comment>
<accession>A0A7W7PYT5</accession>